<accession>A0A1S3H885</accession>
<feature type="compositionally biased region" description="Acidic residues" evidence="3">
    <location>
        <begin position="573"/>
        <end position="590"/>
    </location>
</feature>
<dbReference type="InterPro" id="IPR000210">
    <property type="entry name" value="BTB/POZ_dom"/>
</dbReference>
<dbReference type="CDD" id="cd14733">
    <property type="entry name" value="BACK"/>
    <property type="match status" value="1"/>
</dbReference>
<dbReference type="SMART" id="SM00225">
    <property type="entry name" value="BTB"/>
    <property type="match status" value="1"/>
</dbReference>
<dbReference type="SMART" id="SM00875">
    <property type="entry name" value="BACK"/>
    <property type="match status" value="1"/>
</dbReference>
<gene>
    <name evidence="6" type="primary">LOC106152973</name>
</gene>
<evidence type="ECO:0000256" key="3">
    <source>
        <dbReference type="SAM" id="MobiDB-lite"/>
    </source>
</evidence>
<evidence type="ECO:0000313" key="5">
    <source>
        <dbReference type="Proteomes" id="UP000085678"/>
    </source>
</evidence>
<keyword evidence="1" id="KW-0880">Kelch repeat</keyword>
<dbReference type="Gene3D" id="2.120.10.80">
    <property type="entry name" value="Kelch-type beta propeller"/>
    <property type="match status" value="1"/>
</dbReference>
<dbReference type="Gene3D" id="3.30.710.10">
    <property type="entry name" value="Potassium Channel Kv1.1, Chain A"/>
    <property type="match status" value="1"/>
</dbReference>
<evidence type="ECO:0000256" key="1">
    <source>
        <dbReference type="ARBA" id="ARBA00022441"/>
    </source>
</evidence>
<dbReference type="AlphaFoldDB" id="A0A1S3H885"/>
<evidence type="ECO:0000259" key="4">
    <source>
        <dbReference type="PROSITE" id="PS50097"/>
    </source>
</evidence>
<dbReference type="RefSeq" id="XP_013382192.1">
    <property type="nucleotide sequence ID" value="XM_013526738.2"/>
</dbReference>
<dbReference type="SUPFAM" id="SSF54695">
    <property type="entry name" value="POZ domain"/>
    <property type="match status" value="1"/>
</dbReference>
<dbReference type="OrthoDB" id="6155786at2759"/>
<dbReference type="PANTHER" id="PTHR45632">
    <property type="entry name" value="LD33804P"/>
    <property type="match status" value="1"/>
</dbReference>
<feature type="domain" description="BTB" evidence="4">
    <location>
        <begin position="1"/>
        <end position="49"/>
    </location>
</feature>
<name>A0A1S3H885_LINAN</name>
<dbReference type="InterPro" id="IPR011333">
    <property type="entry name" value="SKP1/BTB/POZ_sf"/>
</dbReference>
<dbReference type="Pfam" id="PF00651">
    <property type="entry name" value="BTB"/>
    <property type="match status" value="1"/>
</dbReference>
<proteinExistence type="predicted"/>
<keyword evidence="5" id="KW-1185">Reference proteome</keyword>
<dbReference type="SUPFAM" id="SSF50965">
    <property type="entry name" value="Galactose oxidase, central domain"/>
    <property type="match status" value="1"/>
</dbReference>
<dbReference type="InterPro" id="IPR011705">
    <property type="entry name" value="BACK"/>
</dbReference>
<protein>
    <submittedName>
        <fullName evidence="6">Kelch-like protein 11 isoform X2</fullName>
    </submittedName>
</protein>
<keyword evidence="2" id="KW-0677">Repeat</keyword>
<dbReference type="PROSITE" id="PS50097">
    <property type="entry name" value="BTB"/>
    <property type="match status" value="1"/>
</dbReference>
<dbReference type="PANTHER" id="PTHR45632:SF30">
    <property type="entry name" value="BTB DOMAIN-CONTAINING PROTEIN"/>
    <property type="match status" value="1"/>
</dbReference>
<dbReference type="Gene3D" id="1.25.40.420">
    <property type="match status" value="1"/>
</dbReference>
<organism evidence="5 6">
    <name type="scientific">Lingula anatina</name>
    <name type="common">Brachiopod</name>
    <name type="synonym">Lingula unguis</name>
    <dbReference type="NCBI Taxonomy" id="7574"/>
    <lineage>
        <taxon>Eukaryota</taxon>
        <taxon>Metazoa</taxon>
        <taxon>Spiralia</taxon>
        <taxon>Lophotrochozoa</taxon>
        <taxon>Brachiopoda</taxon>
        <taxon>Linguliformea</taxon>
        <taxon>Lingulata</taxon>
        <taxon>Lingulida</taxon>
        <taxon>Linguloidea</taxon>
        <taxon>Lingulidae</taxon>
        <taxon>Lingula</taxon>
    </lineage>
</organism>
<dbReference type="GeneID" id="106152973"/>
<dbReference type="InterPro" id="IPR011043">
    <property type="entry name" value="Gal_Oxase/kelch_b-propeller"/>
</dbReference>
<evidence type="ECO:0000313" key="6">
    <source>
        <dbReference type="RefSeq" id="XP_013382192.1"/>
    </source>
</evidence>
<feature type="region of interest" description="Disordered" evidence="3">
    <location>
        <begin position="573"/>
        <end position="597"/>
    </location>
</feature>
<dbReference type="InterPro" id="IPR015915">
    <property type="entry name" value="Kelch-typ_b-propeller"/>
</dbReference>
<dbReference type="CDD" id="cd18186">
    <property type="entry name" value="BTB_POZ_ZBTB_KLHL-like"/>
    <property type="match status" value="1"/>
</dbReference>
<dbReference type="Pfam" id="PF07707">
    <property type="entry name" value="BACK"/>
    <property type="match status" value="1"/>
</dbReference>
<reference evidence="6" key="1">
    <citation type="submission" date="2025-08" db="UniProtKB">
        <authorList>
            <consortium name="RefSeq"/>
        </authorList>
    </citation>
    <scope>IDENTIFICATION</scope>
    <source>
        <tissue evidence="6">Gonads</tissue>
    </source>
</reference>
<sequence length="602" mass="69241">MCCPYFSSLYSSGMKERLSGQVDLSGVTSPETFETVLEYIYLGKAVITEDNVSSILHLADYLQLEGLKDMCSHHFIRNGVTSKNCLRLCILASMYGLHSLYDQANQRLRAYLHEALKEDDVVDLSAESLLDLLKDKNLKYVPTMVFFEALIKWAKHKEMERRKEFKTLFCAIDLSSVSCKDMETVIRYQELVSSDPDCVKHIENYDLDLSLGKIHPDTEEKEVIVISGGRHTPDGTPHAQMYGFVIEDSKWVRLPPMPFRSDVHVCTTLNQRDLYLVRPMHMTWEFYKFQEKDSQWSSSTTVQEPLMSYASRTIICSVTCRGMICMLKDRSMYFTGKPYLCCFNPLNTHIERYFPFQDTSLIPTMCQLASVLDRYVCLLAKCADSSRIGRVETVRFYVVDLQDCITEEYSRGAQYGEMMHVTGQKIYITSPGKRFSKVFDMELKSWKRCRRSLPPFPDEPSRINCMSVPHKGAMFVFGGMDRDVRDAPPRNGHVITPSNYLSCYKYMENQDSWERLPDAPSQFHDSCATVVTLPSSILHCTPDCPHCVEKYKFHDPIFDSYAMRENMMYDDEDEDDISTEDDWSDGELDDIGPGGPEDCCIM</sequence>
<evidence type="ECO:0000256" key="2">
    <source>
        <dbReference type="ARBA" id="ARBA00022737"/>
    </source>
</evidence>
<dbReference type="Proteomes" id="UP000085678">
    <property type="component" value="Unplaced"/>
</dbReference>